<keyword evidence="1" id="KW-0472">Membrane</keyword>
<proteinExistence type="predicted"/>
<keyword evidence="1" id="KW-1133">Transmembrane helix</keyword>
<protein>
    <submittedName>
        <fullName evidence="2">Uncharacterized protein</fullName>
    </submittedName>
</protein>
<dbReference type="OrthoDB" id="1904250at2"/>
<dbReference type="Proteomes" id="UP000013988">
    <property type="component" value="Unassembled WGS sequence"/>
</dbReference>
<keyword evidence="3" id="KW-1185">Reference proteome</keyword>
<evidence type="ECO:0000256" key="1">
    <source>
        <dbReference type="SAM" id="Phobius"/>
    </source>
</evidence>
<organism evidence="2 3">
    <name type="scientific">Clostridium sartagoforme AAU1</name>
    <dbReference type="NCBI Taxonomy" id="1202534"/>
    <lineage>
        <taxon>Bacteria</taxon>
        <taxon>Bacillati</taxon>
        <taxon>Bacillota</taxon>
        <taxon>Clostridia</taxon>
        <taxon>Eubacteriales</taxon>
        <taxon>Clostridiaceae</taxon>
        <taxon>Clostridium</taxon>
    </lineage>
</organism>
<dbReference type="EMBL" id="ASRV01000091">
    <property type="protein sequence ID" value="EOR26540.1"/>
    <property type="molecule type" value="Genomic_DNA"/>
</dbReference>
<evidence type="ECO:0000313" key="3">
    <source>
        <dbReference type="Proteomes" id="UP000013988"/>
    </source>
</evidence>
<dbReference type="AlphaFoldDB" id="R9CBX9"/>
<accession>R9CBX9</accession>
<dbReference type="RefSeq" id="WP_016206899.1">
    <property type="nucleotide sequence ID" value="NZ_ASRV01000091.1"/>
</dbReference>
<feature type="transmembrane region" description="Helical" evidence="1">
    <location>
        <begin position="6"/>
        <end position="26"/>
    </location>
</feature>
<comment type="caution">
    <text evidence="2">The sequence shown here is derived from an EMBL/GenBank/DDBJ whole genome shotgun (WGS) entry which is preliminary data.</text>
</comment>
<dbReference type="PATRIC" id="fig|1202534.3.peg.1498"/>
<keyword evidence="1" id="KW-0812">Transmembrane</keyword>
<sequence>MNKKKIYIIALLVILMFIIVCMKNLFIQDIKEVAISNNNIKNFDEYLLGEGEYKVSLPEGWEIDKKIKSFNGDININFSDNDNIEGNISIEKGNIEDISNSITNSKENIKIIEDNYIWHIINVVNNKTINKYYLRSYSEGKVLIIKYSYIKEKEKNSINVVFDSISMSFK</sequence>
<name>R9CBX9_9CLOT</name>
<gene>
    <name evidence="2" type="ORF">A500_07491</name>
</gene>
<reference evidence="2 3" key="1">
    <citation type="submission" date="2013-03" db="EMBL/GenBank/DDBJ databases">
        <title>Whole genome shotgun sequencing of Clostridium sartagoforme AAU1.</title>
        <authorList>
            <person name="Joshi C.G."/>
            <person name="Duggirala S.M."/>
            <person name="Nathani N.M."/>
            <person name="Bhatt V.D."/>
            <person name="Patel A.K."/>
            <person name="Pandya P.R."/>
            <person name="KaPatel J.A."/>
        </authorList>
    </citation>
    <scope>NUCLEOTIDE SEQUENCE [LARGE SCALE GENOMIC DNA]</scope>
    <source>
        <strain evidence="2 3">AAU1</strain>
    </source>
</reference>
<evidence type="ECO:0000313" key="2">
    <source>
        <dbReference type="EMBL" id="EOR26540.1"/>
    </source>
</evidence>